<dbReference type="PANTHER" id="PTHR11705:SF143">
    <property type="entry name" value="SLL0236 PROTEIN"/>
    <property type="match status" value="1"/>
</dbReference>
<dbReference type="AlphaFoldDB" id="A0A1W1C276"/>
<evidence type="ECO:0000256" key="5">
    <source>
        <dbReference type="ARBA" id="ARBA00022723"/>
    </source>
</evidence>
<dbReference type="GO" id="GO:0008270">
    <property type="term" value="F:zinc ion binding"/>
    <property type="evidence" value="ECO:0007669"/>
    <property type="project" value="InterPro"/>
</dbReference>
<evidence type="ECO:0000256" key="6">
    <source>
        <dbReference type="ARBA" id="ARBA00022729"/>
    </source>
</evidence>
<sequence length="859" mass="98705">MKNQYMSYQESLEFLHAMEKQYPDLIEVIKIGTTYEGRDIVLAKISKNVETADEKPALLYTGSIHAREWIGHELALKFISHVAENQNVDPVLEKALDESTLYMVPCLNPDGYEYSRKHFSFWRKNRRKNHDGTYGVDLNRNFSIGFVKQKDTSSNVYGGEEPFSEAETRAIKEFVDAHDNITIALDYHSQGNVFFPAHKFKHEAEMDGTDMNVIAANMNDEFVKITGRKYGIHRGKPPAHLISGSGREYYYSRGIMALVVEVGTKNIPDYMKSMSSSIHENIPALIRTFSEVINYSSYAPGRVEEFTIEDRTSNSVTLVWKYEKRDDIFFEIYRSTKDKDACNERTKVGIAGENRFVDTDLESSTNYHYTIRAVSKTSACKSPFAPVVKVRTKLDDDEFFKLIFASKEGTGYVGQYTQEQNRSHFGLNSLFVGINKSKGICDAVASFDLSALPKDAIIKSARFYLYPMNRVGAKIEKFGQWDLSLLQHGSFAEITDFNDIENAQSKGHIGQAVKSRQLTQGIWNFWDFSQLECQLLQEEIEHQQAVFRIDGPKYLPDGEDSQMMQFDIGYGQFGGGIHYRPMLDIKYTVENKKLGLPAQMFSTISQAGVEEHVLQSGFDANGDKVYGYLDFDLSQLPEHNKNMIIQCALKIRNKNTFKKKTDIRFYVELVELGEAGTYEDIRNREKIEYIGYEAAESDLNTKEYQYFNFDTLSRQVLDEIHQEGRTLKLVIKPTSALGAKNRITRWHEDVELVVKYIEKRRTPVAAVENVKISKENRMIKLSWNKVEDEALSGYYVVRNSFHPPKHFMDGVKLYGGKDTWTYDNFASFDTEKYYAVFSYDDVPNFSKPALVRYDPLEKY</sequence>
<dbReference type="GO" id="GO:0004181">
    <property type="term" value="F:metallocarboxypeptidase activity"/>
    <property type="evidence" value="ECO:0007669"/>
    <property type="project" value="UniProtKB-EC"/>
</dbReference>
<dbReference type="EMBL" id="FPHL01000021">
    <property type="protein sequence ID" value="SFV59876.1"/>
    <property type="molecule type" value="Genomic_DNA"/>
</dbReference>
<dbReference type="PROSITE" id="PS00132">
    <property type="entry name" value="CARBOXYPEPT_ZN_1"/>
    <property type="match status" value="1"/>
</dbReference>
<dbReference type="InterPro" id="IPR057246">
    <property type="entry name" value="CARBOXYPEPT_ZN_1"/>
</dbReference>
<dbReference type="Pfam" id="PF00246">
    <property type="entry name" value="Peptidase_M14"/>
    <property type="match status" value="1"/>
</dbReference>
<dbReference type="InterPro" id="IPR013783">
    <property type="entry name" value="Ig-like_fold"/>
</dbReference>
<keyword evidence="3 12" id="KW-0121">Carboxypeptidase</keyword>
<dbReference type="PANTHER" id="PTHR11705">
    <property type="entry name" value="PROTEASE FAMILY M14 CARBOXYPEPTIDASE A,B"/>
    <property type="match status" value="1"/>
</dbReference>
<evidence type="ECO:0000313" key="12">
    <source>
        <dbReference type="EMBL" id="SFV59876.1"/>
    </source>
</evidence>
<accession>A0A1W1C276</accession>
<evidence type="ECO:0000259" key="11">
    <source>
        <dbReference type="PROSITE" id="PS52035"/>
    </source>
</evidence>
<dbReference type="SUPFAM" id="SSF53187">
    <property type="entry name" value="Zn-dependent exopeptidases"/>
    <property type="match status" value="1"/>
</dbReference>
<feature type="domain" description="Fibronectin type-III" evidence="10">
    <location>
        <begin position="299"/>
        <end position="395"/>
    </location>
</feature>
<dbReference type="Gene3D" id="3.40.630.10">
    <property type="entry name" value="Zn peptidases"/>
    <property type="match status" value="1"/>
</dbReference>
<evidence type="ECO:0000256" key="3">
    <source>
        <dbReference type="ARBA" id="ARBA00022645"/>
    </source>
</evidence>
<dbReference type="GO" id="GO:0006508">
    <property type="term" value="P:proteolysis"/>
    <property type="evidence" value="ECO:0007669"/>
    <property type="project" value="UniProtKB-KW"/>
</dbReference>
<keyword evidence="7 12" id="KW-0378">Hydrolase</keyword>
<comment type="cofactor">
    <cofactor evidence="1">
        <name>Zn(2+)</name>
        <dbReference type="ChEBI" id="CHEBI:29105"/>
    </cofactor>
</comment>
<feature type="domain" description="Peptidase M14" evidence="11">
    <location>
        <begin position="4"/>
        <end position="285"/>
    </location>
</feature>
<dbReference type="FunFam" id="3.40.630.10:FF:000084">
    <property type="entry name" value="Carboxypeptidase B2"/>
    <property type="match status" value="1"/>
</dbReference>
<dbReference type="PRINTS" id="PR00765">
    <property type="entry name" value="CRBOXYPTASEA"/>
</dbReference>
<dbReference type="InterPro" id="IPR000834">
    <property type="entry name" value="Peptidase_M14"/>
</dbReference>
<dbReference type="CDD" id="cd00063">
    <property type="entry name" value="FN3"/>
    <property type="match status" value="1"/>
</dbReference>
<dbReference type="GO" id="GO:0005615">
    <property type="term" value="C:extracellular space"/>
    <property type="evidence" value="ECO:0007669"/>
    <property type="project" value="TreeGrafter"/>
</dbReference>
<keyword evidence="6" id="KW-0732">Signal</keyword>
<dbReference type="InterPro" id="IPR036116">
    <property type="entry name" value="FN3_sf"/>
</dbReference>
<dbReference type="PROSITE" id="PS50853">
    <property type="entry name" value="FN3"/>
    <property type="match status" value="1"/>
</dbReference>
<proteinExistence type="inferred from homology"/>
<gene>
    <name evidence="12" type="ORF">MNB_SV-10-41</name>
</gene>
<dbReference type="SUPFAM" id="SSF49265">
    <property type="entry name" value="Fibronectin type III"/>
    <property type="match status" value="1"/>
</dbReference>
<dbReference type="SMART" id="SM00060">
    <property type="entry name" value="FN3"/>
    <property type="match status" value="1"/>
</dbReference>
<keyword evidence="4" id="KW-0645">Protease</keyword>
<protein>
    <submittedName>
        <fullName evidence="12">Carboxypeptidase A1</fullName>
        <ecNumber evidence="12">3.4.17.1</ecNumber>
    </submittedName>
</protein>
<comment type="similarity">
    <text evidence="2">Belongs to the peptidase M14 family.</text>
</comment>
<evidence type="ECO:0000256" key="4">
    <source>
        <dbReference type="ARBA" id="ARBA00022670"/>
    </source>
</evidence>
<dbReference type="Gene3D" id="2.60.40.10">
    <property type="entry name" value="Immunoglobulins"/>
    <property type="match status" value="2"/>
</dbReference>
<keyword evidence="5" id="KW-0479">Metal-binding</keyword>
<evidence type="ECO:0000256" key="2">
    <source>
        <dbReference type="ARBA" id="ARBA00005988"/>
    </source>
</evidence>
<dbReference type="PROSITE" id="PS52035">
    <property type="entry name" value="PEPTIDASE_M14"/>
    <property type="match status" value="1"/>
</dbReference>
<name>A0A1W1C276_9ZZZZ</name>
<evidence type="ECO:0000256" key="7">
    <source>
        <dbReference type="ARBA" id="ARBA00022801"/>
    </source>
</evidence>
<dbReference type="SMART" id="SM00631">
    <property type="entry name" value="Zn_pept"/>
    <property type="match status" value="1"/>
</dbReference>
<evidence type="ECO:0000256" key="9">
    <source>
        <dbReference type="ARBA" id="ARBA00023049"/>
    </source>
</evidence>
<organism evidence="12">
    <name type="scientific">hydrothermal vent metagenome</name>
    <dbReference type="NCBI Taxonomy" id="652676"/>
    <lineage>
        <taxon>unclassified sequences</taxon>
        <taxon>metagenomes</taxon>
        <taxon>ecological metagenomes</taxon>
    </lineage>
</organism>
<reference evidence="12" key="1">
    <citation type="submission" date="2016-10" db="EMBL/GenBank/DDBJ databases">
        <authorList>
            <person name="de Groot N.N."/>
        </authorList>
    </citation>
    <scope>NUCLEOTIDE SEQUENCE</scope>
</reference>
<keyword evidence="8" id="KW-0862">Zinc</keyword>
<dbReference type="InterPro" id="IPR003961">
    <property type="entry name" value="FN3_dom"/>
</dbReference>
<dbReference type="EC" id="3.4.17.1" evidence="12"/>
<keyword evidence="9" id="KW-0482">Metalloprotease</keyword>
<evidence type="ECO:0000259" key="10">
    <source>
        <dbReference type="PROSITE" id="PS50853"/>
    </source>
</evidence>
<evidence type="ECO:0000256" key="8">
    <source>
        <dbReference type="ARBA" id="ARBA00022833"/>
    </source>
</evidence>
<evidence type="ECO:0000256" key="1">
    <source>
        <dbReference type="ARBA" id="ARBA00001947"/>
    </source>
</evidence>